<dbReference type="EMBL" id="JAVYJV010000017">
    <property type="protein sequence ID" value="KAK4349225.1"/>
    <property type="molecule type" value="Genomic_DNA"/>
</dbReference>
<accession>A0AAE1V699</accession>
<evidence type="ECO:0000313" key="2">
    <source>
        <dbReference type="EMBL" id="KAK4349225.1"/>
    </source>
</evidence>
<reference evidence="2" key="1">
    <citation type="submission" date="2023-12" db="EMBL/GenBank/DDBJ databases">
        <title>Genome assembly of Anisodus tanguticus.</title>
        <authorList>
            <person name="Wang Y.-J."/>
        </authorList>
    </citation>
    <scope>NUCLEOTIDE SEQUENCE</scope>
    <source>
        <strain evidence="2">KB-2021</strain>
        <tissue evidence="2">Leaf</tissue>
    </source>
</reference>
<protein>
    <submittedName>
        <fullName evidence="2">Uncharacterized protein</fullName>
    </submittedName>
</protein>
<evidence type="ECO:0000313" key="3">
    <source>
        <dbReference type="Proteomes" id="UP001291623"/>
    </source>
</evidence>
<dbReference type="Proteomes" id="UP001291623">
    <property type="component" value="Unassembled WGS sequence"/>
</dbReference>
<gene>
    <name evidence="2" type="ORF">RND71_031980</name>
</gene>
<name>A0AAE1V699_9SOLA</name>
<dbReference type="AlphaFoldDB" id="A0AAE1V699"/>
<keyword evidence="3" id="KW-1185">Reference proteome</keyword>
<organism evidence="2 3">
    <name type="scientific">Anisodus tanguticus</name>
    <dbReference type="NCBI Taxonomy" id="243964"/>
    <lineage>
        <taxon>Eukaryota</taxon>
        <taxon>Viridiplantae</taxon>
        <taxon>Streptophyta</taxon>
        <taxon>Embryophyta</taxon>
        <taxon>Tracheophyta</taxon>
        <taxon>Spermatophyta</taxon>
        <taxon>Magnoliopsida</taxon>
        <taxon>eudicotyledons</taxon>
        <taxon>Gunneridae</taxon>
        <taxon>Pentapetalae</taxon>
        <taxon>asterids</taxon>
        <taxon>lamiids</taxon>
        <taxon>Solanales</taxon>
        <taxon>Solanaceae</taxon>
        <taxon>Solanoideae</taxon>
        <taxon>Hyoscyameae</taxon>
        <taxon>Anisodus</taxon>
    </lineage>
</organism>
<sequence>MAGGALGSDEGGRSVVHGDQSMVLQRSELSRRLPEKKKSIDSFFFGERKREPLGFFGRKENENP</sequence>
<comment type="caution">
    <text evidence="2">The sequence shown here is derived from an EMBL/GenBank/DDBJ whole genome shotgun (WGS) entry which is preliminary data.</text>
</comment>
<evidence type="ECO:0000256" key="1">
    <source>
        <dbReference type="SAM" id="MobiDB-lite"/>
    </source>
</evidence>
<proteinExistence type="predicted"/>
<feature type="region of interest" description="Disordered" evidence="1">
    <location>
        <begin position="1"/>
        <end position="32"/>
    </location>
</feature>